<dbReference type="InParanoid" id="V6RHA0"/>
<evidence type="ECO:0000313" key="5">
    <source>
        <dbReference type="Proteomes" id="UP000070720"/>
    </source>
</evidence>
<dbReference type="OrthoDB" id="3436787at2759"/>
<dbReference type="STRING" id="229533.V6RHA0"/>
<dbReference type="EMBL" id="HG970334">
    <property type="protein sequence ID" value="CEF88263.1"/>
    <property type="molecule type" value="Genomic_DNA"/>
</dbReference>
<protein>
    <submittedName>
        <fullName evidence="3">Chromosome 3, complete genome</fullName>
    </submittedName>
</protein>
<sequence length="603" mass="65074">MPVVEFDDSLHAAENTTREALFEALHQDEDDFMMKHLSAISVIALPGLAIARDVSYVTDLAVFEALAPCVSSAISYNIARHTRSSICDDSKTGLQECICSTRMHQVTSAISNDIKHGCGSSATEDIYSASKVMQKYCNQDKHITFSSPTTNIVDAYITDLPELAYMPPCAQSALSYAVMGVGSERCPEDAKLNAPCVCNKKDVVRDINLTLKSAAKRSCSNDADVTSAENFYSHFCLMNEGKTSFPSPKSHPGDMSYYITALPQFKSLDECARKGLSTVVMNQSSWLCRGGPQELASSLTERVKDYCDDTRTGNATAAVNAFRYYCSAAKDLVTATVTESISQSHSTASSSTHSATAISRTTSSVGATATSTTVANIAKGSGSGDEDEKQDNSNNNVVPIVGGVVGAAVFTALGLALFFFIRRERRRKTRGERLLDGPPEYSRHMGNSVSIQGYKPAPSVSQLPTAMLSKSRFGGGRDFPGLTSDHAPTAELQAHLARMNPPPTYSRQPGTQSGVLESYEMSPSFQISKIGDSLVVTDPTTNPPLTSLTKGERTGSRIFCEPRTTLIYTAFLWEGLLLEAPESLVVMLRLAILPEDSELRDHG</sequence>
<accession>V6RHA0</accession>
<reference evidence="4 5" key="2">
    <citation type="journal article" date="2010" name="Nature">
        <title>Comparative genomics reveals mobile pathogenicity chromosomes in Fusarium.</title>
        <authorList>
            <person name="Ma L.J."/>
            <person name="van der Does H.C."/>
            <person name="Borkovich K.A."/>
            <person name="Coleman J.J."/>
            <person name="Daboussi M.J."/>
            <person name="Di Pietro A."/>
            <person name="Dufresne M."/>
            <person name="Freitag M."/>
            <person name="Grabherr M."/>
            <person name="Henrissat B."/>
            <person name="Houterman P.M."/>
            <person name="Kang S."/>
            <person name="Shim W.B."/>
            <person name="Woloshuk C."/>
            <person name="Xie X."/>
            <person name="Xu J.R."/>
            <person name="Antoniw J."/>
            <person name="Baker S.E."/>
            <person name="Bluhm B.H."/>
            <person name="Breakspear A."/>
            <person name="Brown D.W."/>
            <person name="Butchko R.A."/>
            <person name="Chapman S."/>
            <person name="Coulson R."/>
            <person name="Coutinho P.M."/>
            <person name="Danchin E.G."/>
            <person name="Diener A."/>
            <person name="Gale L.R."/>
            <person name="Gardiner D.M."/>
            <person name="Goff S."/>
            <person name="Hammond-Kosack K.E."/>
            <person name="Hilburn K."/>
            <person name="Hua-Van A."/>
            <person name="Jonkers W."/>
            <person name="Kazan K."/>
            <person name="Kodira C.D."/>
            <person name="Koehrsen M."/>
            <person name="Kumar L."/>
            <person name="Lee Y.H."/>
            <person name="Li L."/>
            <person name="Manners J.M."/>
            <person name="Miranda-Saavedra D."/>
            <person name="Mukherjee M."/>
            <person name="Park G."/>
            <person name="Park J."/>
            <person name="Park S.Y."/>
            <person name="Proctor R.H."/>
            <person name="Regev A."/>
            <person name="Ruiz-Roldan M.C."/>
            <person name="Sain D."/>
            <person name="Sakthikumar S."/>
            <person name="Sykes S."/>
            <person name="Schwartz D.C."/>
            <person name="Turgeon B.G."/>
            <person name="Wapinski I."/>
            <person name="Yoder O."/>
            <person name="Young S."/>
            <person name="Zeng Q."/>
            <person name="Zhou S."/>
            <person name="Galagan J."/>
            <person name="Cuomo C.A."/>
            <person name="Kistler H.C."/>
            <person name="Rep M."/>
        </authorList>
    </citation>
    <scope>GENOME REANNOTATION</scope>
    <source>
        <strain evidence="5">ATCC MYA-4620 / CBS 123657 / FGSC 9075 / NRRL 31084 / PH-1</strain>
        <strain evidence="4">PH-1 / ATCC MYA-4620 / FGSC 9075 / NRRL 31084</strain>
    </source>
</reference>
<reference evidence="3 5" key="3">
    <citation type="journal article" date="2015" name="BMC Genomics">
        <title>The completed genome sequence of the pathogenic ascomycete fungus Fusarium graminearum.</title>
        <authorList>
            <person name="King R."/>
            <person name="Urban M."/>
            <person name="Hammond-Kosack M.C."/>
            <person name="Hassani-Pak K."/>
            <person name="Hammond-Kosack K.E."/>
        </authorList>
    </citation>
    <scope>NUCLEOTIDE SEQUENCE [LARGE SCALE GENOMIC DNA]</scope>
    <source>
        <strain evidence="5">ATCC MYA-4620 / CBS 123657 / FGSC 9075 / NRRL 31084 / PH-1</strain>
        <strain evidence="3">PH-1</strain>
    </source>
</reference>
<dbReference type="KEGG" id="fgr:FGSG_05338"/>
<dbReference type="Proteomes" id="UP000070720">
    <property type="component" value="Chromosome 3"/>
</dbReference>
<dbReference type="RefSeq" id="XP_011323856.1">
    <property type="nucleotide sequence ID" value="XM_011325554.1"/>
</dbReference>
<reference evidence="4" key="4">
    <citation type="submission" date="2017-01" db="UniProtKB">
        <authorList>
            <consortium name="EnsemblFungi"/>
        </authorList>
    </citation>
    <scope>IDENTIFICATION</scope>
    <source>
        <strain evidence="4">PH-1 / ATCC MYA-4620 / FGSC 9075 / NRRL 31084</strain>
    </source>
</reference>
<dbReference type="EnsemblFungi" id="CEF88263">
    <property type="protein sequence ID" value="CEF88263"/>
    <property type="gene ID" value="FGRRES_05338"/>
</dbReference>
<dbReference type="AlphaFoldDB" id="V6RHA0"/>
<organism evidence="3 5">
    <name type="scientific">Gibberella zeae (strain ATCC MYA-4620 / CBS 123657 / FGSC 9075 / NRRL 31084 / PH-1)</name>
    <name type="common">Wheat head blight fungus</name>
    <name type="synonym">Fusarium graminearum</name>
    <dbReference type="NCBI Taxonomy" id="229533"/>
    <lineage>
        <taxon>Eukaryota</taxon>
        <taxon>Fungi</taxon>
        <taxon>Dikarya</taxon>
        <taxon>Ascomycota</taxon>
        <taxon>Pezizomycotina</taxon>
        <taxon>Sordariomycetes</taxon>
        <taxon>Hypocreomycetidae</taxon>
        <taxon>Hypocreales</taxon>
        <taxon>Nectriaceae</taxon>
        <taxon>Fusarium</taxon>
    </lineage>
</organism>
<evidence type="ECO:0000313" key="3">
    <source>
        <dbReference type="EMBL" id="CEF88263.1"/>
    </source>
</evidence>
<accession>A0A098E4W2</accession>
<evidence type="ECO:0000256" key="1">
    <source>
        <dbReference type="SAM" id="MobiDB-lite"/>
    </source>
</evidence>
<proteinExistence type="predicted"/>
<keyword evidence="2" id="KW-0812">Transmembrane</keyword>
<keyword evidence="5" id="KW-1185">Reference proteome</keyword>
<name>V6RHA0_GIBZE</name>
<keyword evidence="2" id="KW-0472">Membrane</keyword>
<feature type="region of interest" description="Disordered" evidence="1">
    <location>
        <begin position="343"/>
        <end position="365"/>
    </location>
</feature>
<feature type="transmembrane region" description="Helical" evidence="2">
    <location>
        <begin position="397"/>
        <end position="421"/>
    </location>
</feature>
<gene>
    <name evidence="4" type="primary">FG05338.1</name>
    <name evidence="3" type="ORF">FGRAMPH1_01T17659</name>
</gene>
<dbReference type="VEuPathDB" id="FungiDB:FGRAMPH1_01G17659"/>
<keyword evidence="2" id="KW-1133">Transmembrane helix</keyword>
<evidence type="ECO:0000313" key="4">
    <source>
        <dbReference type="EnsemblFungi" id="CEF88263"/>
    </source>
</evidence>
<evidence type="ECO:0000256" key="2">
    <source>
        <dbReference type="SAM" id="Phobius"/>
    </source>
</evidence>
<dbReference type="HOGENOM" id="CLU_017868_1_1_1"/>
<feature type="region of interest" description="Disordered" evidence="1">
    <location>
        <begin position="431"/>
        <end position="457"/>
    </location>
</feature>
<reference evidence="4 5" key="1">
    <citation type="journal article" date="2007" name="Science">
        <title>The Fusarium graminearum genome reveals a link between localized polymorphism and pathogen specialization.</title>
        <authorList>
            <person name="Cuomo C.A."/>
            <person name="Gueldener U."/>
            <person name="Xu J.-R."/>
            <person name="Trail F."/>
            <person name="Turgeon B.G."/>
            <person name="Di Pietro A."/>
            <person name="Walton J.D."/>
            <person name="Ma L.-J."/>
            <person name="Baker S.E."/>
            <person name="Rep M."/>
            <person name="Adam G."/>
            <person name="Antoniw J."/>
            <person name="Baldwin T."/>
            <person name="Calvo S.E."/>
            <person name="Chang Y.-L."/>
            <person name="DeCaprio D."/>
            <person name="Gale L.R."/>
            <person name="Gnerre S."/>
            <person name="Goswami R.S."/>
            <person name="Hammond-Kosack K."/>
            <person name="Harris L.J."/>
            <person name="Hilburn K."/>
            <person name="Kennell J.C."/>
            <person name="Kroken S."/>
            <person name="Magnuson J.K."/>
            <person name="Mannhaupt G."/>
            <person name="Mauceli E.W."/>
            <person name="Mewes H.-W."/>
            <person name="Mitterbauer R."/>
            <person name="Muehlbauer G."/>
            <person name="Muensterkoetter M."/>
            <person name="Nelson D."/>
            <person name="O'Donnell K."/>
            <person name="Ouellet T."/>
            <person name="Qi W."/>
            <person name="Quesneville H."/>
            <person name="Roncero M.I.G."/>
            <person name="Seong K.-Y."/>
            <person name="Tetko I.V."/>
            <person name="Urban M."/>
            <person name="Waalwijk C."/>
            <person name="Ward T.J."/>
            <person name="Yao J."/>
            <person name="Birren B.W."/>
            <person name="Kistler H.C."/>
        </authorList>
    </citation>
    <scope>NUCLEOTIDE SEQUENCE [LARGE SCALE GENOMIC DNA]</scope>
    <source>
        <strain evidence="5">ATCC MYA-4620 / CBS 123657 / FGSC 9075 / NRRL 31084 / PH-1</strain>
        <strain evidence="4">PH-1 / ATCC MYA-4620 / FGSC 9075 / NRRL 31084</strain>
    </source>
</reference>